<organism evidence="1 2">
    <name type="scientific">Sphingobacterium detergens</name>
    <dbReference type="NCBI Taxonomy" id="1145106"/>
    <lineage>
        <taxon>Bacteria</taxon>
        <taxon>Pseudomonadati</taxon>
        <taxon>Bacteroidota</taxon>
        <taxon>Sphingobacteriia</taxon>
        <taxon>Sphingobacteriales</taxon>
        <taxon>Sphingobacteriaceae</taxon>
        <taxon>Sphingobacterium</taxon>
    </lineage>
</organism>
<sequence length="192" mass="21591">MIFIIFNTVFKSIEAMRYLTSILFALLAICSWSSFNTVQNQKNPLYGKIFREINEIPGLASYAHASGAVIDASKSESGDYRFAAGYYTSDKNGICILNELLDDKENGKGQVKYKILDTINIRKLKANEQLSLCNCRIGNKFDSEIVAISVVEEDKEYFNKTLKAWRLNTKTGKIDPIQNTKTINCANEGYGI</sequence>
<gene>
    <name evidence="1" type="ORF">DFQ12_2744</name>
</gene>
<comment type="caution">
    <text evidence="1">The sequence shown here is derived from an EMBL/GenBank/DDBJ whole genome shotgun (WGS) entry which is preliminary data.</text>
</comment>
<reference evidence="1 2" key="1">
    <citation type="submission" date="2018-09" db="EMBL/GenBank/DDBJ databases">
        <title>Genomic Encyclopedia of Type Strains, Phase III (KMG-III): the genomes of soil and plant-associated and newly described type strains.</title>
        <authorList>
            <person name="Whitman W."/>
        </authorList>
    </citation>
    <scope>NUCLEOTIDE SEQUENCE [LARGE SCALE GENOMIC DNA]</scope>
    <source>
        <strain evidence="1 2">CECT 7938</strain>
    </source>
</reference>
<dbReference type="EMBL" id="RAPY01000002">
    <property type="protein sequence ID" value="RKE52504.1"/>
    <property type="molecule type" value="Genomic_DNA"/>
</dbReference>
<keyword evidence="2" id="KW-1185">Reference proteome</keyword>
<evidence type="ECO:0000313" key="2">
    <source>
        <dbReference type="Proteomes" id="UP000286246"/>
    </source>
</evidence>
<proteinExistence type="predicted"/>
<accession>A0A420B6X6</accession>
<evidence type="ECO:0000313" key="1">
    <source>
        <dbReference type="EMBL" id="RKE52504.1"/>
    </source>
</evidence>
<dbReference type="AlphaFoldDB" id="A0A420B6X6"/>
<dbReference type="Proteomes" id="UP000286246">
    <property type="component" value="Unassembled WGS sequence"/>
</dbReference>
<protein>
    <submittedName>
        <fullName evidence="1">Uncharacterized protein</fullName>
    </submittedName>
</protein>
<name>A0A420B6X6_SPHD1</name>